<gene>
    <name evidence="2" type="ORF">EOJ36_06095</name>
</gene>
<sequence>MRNTLFLVFTFLLLSKATHARVLEDTLTHSYVEAGAMASTSGYSPLWFQSLQYGAVPYQGATGIVKGYYGKNYFVPTKAYQKAKKYDWKYGVEAVAFGGKENDIRIIQAFVAGRSKHWELWMGRKKELIGLGDSTLSSGFWTFSGNAMPPVKIHFGTLDYLDIFKGWLGVQMQYSDGFQDNFGPVIGALLHQKSLYGRIGKRSSKFNFFGGLNHNVSWAGVRKSTQEQFPSNLATYFYVVTAIKDRSIVEIDPNTTGDDSGNQYGNHLGSVDLALQFQDKKLGRFMFYKQTPFETGRLSSLSTVNDGITGLSWKLPKRLPINHLVFEYIYTANQGNYLSGISEFLGLKDSQMSQIESYYNNTHGPWAYFGKGLGNPLIPIDRESAFIKNEGFSFSKNATKAYYIGLGGAITDELSYLFRGSVSRYATPRNHLSPRLTDEEMESQTAWALQVNGAFKKSYTWTAQIGYNQGYRLQNALGLMVSLRKDLF</sequence>
<name>A0A437PUP8_9BACT</name>
<reference evidence="2 3" key="1">
    <citation type="submission" date="2019-01" db="EMBL/GenBank/DDBJ databases">
        <authorList>
            <person name="Chen W.-M."/>
        </authorList>
    </citation>
    <scope>NUCLEOTIDE SEQUENCE [LARGE SCALE GENOMIC DNA]</scope>
    <source>
        <strain evidence="2 3">FSY-15</strain>
    </source>
</reference>
<dbReference type="RefSeq" id="WP_127803381.1">
    <property type="nucleotide sequence ID" value="NZ_SACY01000002.1"/>
</dbReference>
<proteinExistence type="predicted"/>
<comment type="caution">
    <text evidence="2">The sequence shown here is derived from an EMBL/GenBank/DDBJ whole genome shotgun (WGS) entry which is preliminary data.</text>
</comment>
<feature type="signal peptide" evidence="1">
    <location>
        <begin position="1"/>
        <end position="20"/>
    </location>
</feature>
<feature type="chain" id="PRO_5019551551" description="Capsule assembly Wzi family protein" evidence="1">
    <location>
        <begin position="21"/>
        <end position="488"/>
    </location>
</feature>
<protein>
    <recommendedName>
        <fullName evidence="4">Capsule assembly Wzi family protein</fullName>
    </recommendedName>
</protein>
<evidence type="ECO:0000256" key="1">
    <source>
        <dbReference type="SAM" id="SignalP"/>
    </source>
</evidence>
<dbReference type="EMBL" id="SACY01000002">
    <property type="protein sequence ID" value="RVU25983.1"/>
    <property type="molecule type" value="Genomic_DNA"/>
</dbReference>
<evidence type="ECO:0000313" key="3">
    <source>
        <dbReference type="Proteomes" id="UP000282832"/>
    </source>
</evidence>
<keyword evidence="1" id="KW-0732">Signal</keyword>
<dbReference type="Proteomes" id="UP000282832">
    <property type="component" value="Unassembled WGS sequence"/>
</dbReference>
<dbReference type="InterPro" id="IPR038636">
    <property type="entry name" value="Wzi_sf"/>
</dbReference>
<organism evidence="2 3">
    <name type="scientific">Sandaracinomonas limnophila</name>
    <dbReference type="NCBI Taxonomy" id="1862386"/>
    <lineage>
        <taxon>Bacteria</taxon>
        <taxon>Pseudomonadati</taxon>
        <taxon>Bacteroidota</taxon>
        <taxon>Cytophagia</taxon>
        <taxon>Cytophagales</taxon>
        <taxon>Flectobacillaceae</taxon>
        <taxon>Sandaracinomonas</taxon>
    </lineage>
</organism>
<dbReference type="Gene3D" id="2.40.160.130">
    <property type="entry name" value="Capsule assembly protein Wzi"/>
    <property type="match status" value="1"/>
</dbReference>
<evidence type="ECO:0000313" key="2">
    <source>
        <dbReference type="EMBL" id="RVU25983.1"/>
    </source>
</evidence>
<dbReference type="OrthoDB" id="596512at2"/>
<evidence type="ECO:0008006" key="4">
    <source>
        <dbReference type="Google" id="ProtNLM"/>
    </source>
</evidence>
<dbReference type="AlphaFoldDB" id="A0A437PUP8"/>
<accession>A0A437PUP8</accession>
<keyword evidence="3" id="KW-1185">Reference proteome</keyword>